<evidence type="ECO:0000313" key="2">
    <source>
        <dbReference type="EMBL" id="MBS8121655.1"/>
    </source>
</evidence>
<evidence type="ECO:0000313" key="3">
    <source>
        <dbReference type="Proteomes" id="UP000680365"/>
    </source>
</evidence>
<reference evidence="2 3" key="1">
    <citation type="journal article" date="2021" name="Nat. Commun.">
        <title>Reductive evolution and unique predatory mode in the CPR bacterium Vampirococcus lugosii.</title>
        <authorList>
            <person name="Moreira D."/>
            <person name="Zivanovic Y."/>
            <person name="Lopez-Archilla A.I."/>
            <person name="Iniesto M."/>
            <person name="Lopez-Garcia P."/>
        </authorList>
    </citation>
    <scope>NUCLEOTIDE SEQUENCE [LARGE SCALE GENOMIC DNA]</scope>
    <source>
        <strain evidence="2">Chiprana</strain>
    </source>
</reference>
<evidence type="ECO:0000256" key="1">
    <source>
        <dbReference type="SAM" id="MobiDB-lite"/>
    </source>
</evidence>
<proteinExistence type="predicted"/>
<accession>A0ABS5QK89</accession>
<name>A0ABS5QK89_9BACT</name>
<sequence length="63" mass="7103">MSEICPGGTSSGYLGPSKFKKMIKEIKKSYKKVENIKKESELSHDLEVSEAEKSLEKELNNLN</sequence>
<dbReference type="RefSeq" id="WP_213348348.1">
    <property type="nucleotide sequence ID" value="NZ_JAEDAM010000008.1"/>
</dbReference>
<organism evidence="2 3">
    <name type="scientific">Candidatus Vampirococcus lugosii</name>
    <dbReference type="NCBI Taxonomy" id="2789015"/>
    <lineage>
        <taxon>Bacteria</taxon>
        <taxon>Candidatus Absconditibacteriota</taxon>
        <taxon>Vampirococcus</taxon>
    </lineage>
</organism>
<protein>
    <recommendedName>
        <fullName evidence="4">UVR domain-containing protein</fullName>
    </recommendedName>
</protein>
<comment type="caution">
    <text evidence="2">The sequence shown here is derived from an EMBL/GenBank/DDBJ whole genome shotgun (WGS) entry which is preliminary data.</text>
</comment>
<evidence type="ECO:0008006" key="4">
    <source>
        <dbReference type="Google" id="ProtNLM"/>
    </source>
</evidence>
<keyword evidence="3" id="KW-1185">Reference proteome</keyword>
<dbReference type="EMBL" id="JAEDAM010000008">
    <property type="protein sequence ID" value="MBS8121655.1"/>
    <property type="molecule type" value="Genomic_DNA"/>
</dbReference>
<feature type="region of interest" description="Disordered" evidence="1">
    <location>
        <begin position="41"/>
        <end position="63"/>
    </location>
</feature>
<dbReference type="Proteomes" id="UP000680365">
    <property type="component" value="Unassembled WGS sequence"/>
</dbReference>
<gene>
    <name evidence="2" type="ORF">VAMP_12n4</name>
</gene>